<evidence type="ECO:0000256" key="1">
    <source>
        <dbReference type="ARBA" id="ARBA00022679"/>
    </source>
</evidence>
<dbReference type="Gene3D" id="3.40.50.2000">
    <property type="entry name" value="Glycogen Phosphorylase B"/>
    <property type="match status" value="2"/>
</dbReference>
<evidence type="ECO:0000259" key="2">
    <source>
        <dbReference type="Pfam" id="PF00534"/>
    </source>
</evidence>
<proteinExistence type="predicted"/>
<name>A0A4Z0W8I8_9GAMM</name>
<dbReference type="GO" id="GO:0009103">
    <property type="term" value="P:lipopolysaccharide biosynthetic process"/>
    <property type="evidence" value="ECO:0007669"/>
    <property type="project" value="TreeGrafter"/>
</dbReference>
<dbReference type="Pfam" id="PF00534">
    <property type="entry name" value="Glycos_transf_1"/>
    <property type="match status" value="1"/>
</dbReference>
<feature type="domain" description="Glycosyl transferase family 1" evidence="2">
    <location>
        <begin position="172"/>
        <end position="332"/>
    </location>
</feature>
<accession>A0A4Z0W8I8</accession>
<comment type="caution">
    <text evidence="3">The sequence shown here is derived from an EMBL/GenBank/DDBJ whole genome shotgun (WGS) entry which is preliminary data.</text>
</comment>
<keyword evidence="4" id="KW-1185">Reference proteome</keyword>
<gene>
    <name evidence="3" type="ORF">E4656_14600</name>
</gene>
<dbReference type="OrthoDB" id="4611853at2"/>
<dbReference type="GO" id="GO:0016757">
    <property type="term" value="F:glycosyltransferase activity"/>
    <property type="evidence" value="ECO:0007669"/>
    <property type="project" value="InterPro"/>
</dbReference>
<dbReference type="RefSeq" id="WP_135484034.1">
    <property type="nucleotide sequence ID" value="NZ_SRMF01000006.1"/>
</dbReference>
<dbReference type="Proteomes" id="UP000297475">
    <property type="component" value="Unassembled WGS sequence"/>
</dbReference>
<sequence length="372" mass="39982">MAETAIPALHWLVPGDPDQWTGGHLYNQRMRRALAERGIAVPLQSLDGRFPAGDTAAARSARAALTTLEDGSIVIVDGLAYAALPEVWAEEAQRLRLLVLEHLPLAAETGLARATAAAWHRRETEALRYASGVITTSPYCARLMTEYGVPVQRIQVAEPGTDPAPADMPVDQQPGGRLQLLCVGNLIPRKGQDILLDALAQLQHLSWHCTLVGSADLAPDYARHLQGQLQSHGLQHRVALTGALPPEHLTDWYARADLLVLPSHFETYGMVITEAVRHGVPVLTTTGGALPDTLPVGAGTTVPPGDVMALQTTLAELLSKPEPYQTLRAGARLQAARLADWPQAAERFVHAVEHLLAQPSLAPAPSQPTNLQ</sequence>
<dbReference type="AlphaFoldDB" id="A0A4Z0W8I8"/>
<organism evidence="3 4">
    <name type="scientific">Natronospirillum operosum</name>
    <dbReference type="NCBI Taxonomy" id="2759953"/>
    <lineage>
        <taxon>Bacteria</taxon>
        <taxon>Pseudomonadati</taxon>
        <taxon>Pseudomonadota</taxon>
        <taxon>Gammaproteobacteria</taxon>
        <taxon>Oceanospirillales</taxon>
        <taxon>Natronospirillaceae</taxon>
        <taxon>Natronospirillum</taxon>
    </lineage>
</organism>
<keyword evidence="1 3" id="KW-0808">Transferase</keyword>
<evidence type="ECO:0000313" key="4">
    <source>
        <dbReference type="Proteomes" id="UP000297475"/>
    </source>
</evidence>
<dbReference type="EMBL" id="SRMF01000006">
    <property type="protein sequence ID" value="TGG92105.1"/>
    <property type="molecule type" value="Genomic_DNA"/>
</dbReference>
<dbReference type="InterPro" id="IPR001296">
    <property type="entry name" value="Glyco_trans_1"/>
</dbReference>
<dbReference type="PANTHER" id="PTHR46401">
    <property type="entry name" value="GLYCOSYLTRANSFERASE WBBK-RELATED"/>
    <property type="match status" value="1"/>
</dbReference>
<evidence type="ECO:0000313" key="3">
    <source>
        <dbReference type="EMBL" id="TGG92105.1"/>
    </source>
</evidence>
<dbReference type="PANTHER" id="PTHR46401:SF2">
    <property type="entry name" value="GLYCOSYLTRANSFERASE WBBK-RELATED"/>
    <property type="match status" value="1"/>
</dbReference>
<dbReference type="SUPFAM" id="SSF53756">
    <property type="entry name" value="UDP-Glycosyltransferase/glycogen phosphorylase"/>
    <property type="match status" value="1"/>
</dbReference>
<reference evidence="3 4" key="1">
    <citation type="submission" date="2019-04" db="EMBL/GenBank/DDBJ databases">
        <title>Natronospirillum operosus gen. nov., sp. nov., a haloalkaliphilic satellite isolated from decaying biomass of laboratory culture of cyanobacterium Geitlerinema sp. and proposal of Natronospirillaceae fam. nov. and Saccharospirillaceae fam. nov.</title>
        <authorList>
            <person name="Kevbrin V."/>
            <person name="Boltyanskaya Y."/>
            <person name="Koziaeva V."/>
            <person name="Grouzdev D.S."/>
            <person name="Park M."/>
            <person name="Cho J."/>
        </authorList>
    </citation>
    <scope>NUCLEOTIDE SEQUENCE [LARGE SCALE GENOMIC DNA]</scope>
    <source>
        <strain evidence="3 4">G-116</strain>
    </source>
</reference>
<dbReference type="CDD" id="cd03801">
    <property type="entry name" value="GT4_PimA-like"/>
    <property type="match status" value="1"/>
</dbReference>
<protein>
    <submittedName>
        <fullName evidence="3">Glycosyltransferase family 1 protein</fullName>
    </submittedName>
</protein>